<dbReference type="EMBL" id="JAAGAX010000017">
    <property type="protein sequence ID" value="KAF2286006.1"/>
    <property type="molecule type" value="Genomic_DNA"/>
</dbReference>
<reference evidence="1 2" key="1">
    <citation type="journal article" date="2020" name="Mol. Plant">
        <title>The Chromosome-Based Rubber Tree Genome Provides New Insights into Spurge Genome Evolution and Rubber Biosynthesis.</title>
        <authorList>
            <person name="Liu J."/>
            <person name="Shi C."/>
            <person name="Shi C.C."/>
            <person name="Li W."/>
            <person name="Zhang Q.J."/>
            <person name="Zhang Y."/>
            <person name="Li K."/>
            <person name="Lu H.F."/>
            <person name="Shi C."/>
            <person name="Zhu S.T."/>
            <person name="Xiao Z.Y."/>
            <person name="Nan H."/>
            <person name="Yue Y."/>
            <person name="Zhu X.G."/>
            <person name="Wu Y."/>
            <person name="Hong X.N."/>
            <person name="Fan G.Y."/>
            <person name="Tong Y."/>
            <person name="Zhang D."/>
            <person name="Mao C.L."/>
            <person name="Liu Y.L."/>
            <person name="Hao S.J."/>
            <person name="Liu W.Q."/>
            <person name="Lv M.Q."/>
            <person name="Zhang H.B."/>
            <person name="Liu Y."/>
            <person name="Hu-Tang G.R."/>
            <person name="Wang J.P."/>
            <person name="Wang J.H."/>
            <person name="Sun Y.H."/>
            <person name="Ni S.B."/>
            <person name="Chen W.B."/>
            <person name="Zhang X.C."/>
            <person name="Jiao Y.N."/>
            <person name="Eichler E.E."/>
            <person name="Li G.H."/>
            <person name="Liu X."/>
            <person name="Gao L.Z."/>
        </authorList>
    </citation>
    <scope>NUCLEOTIDE SEQUENCE [LARGE SCALE GENOMIC DNA]</scope>
    <source>
        <strain evidence="2">cv. GT1</strain>
        <tissue evidence="1">Leaf</tissue>
    </source>
</reference>
<protein>
    <submittedName>
        <fullName evidence="1">Uncharacterized protein</fullName>
    </submittedName>
</protein>
<keyword evidence="2" id="KW-1185">Reference proteome</keyword>
<dbReference type="Proteomes" id="UP000467840">
    <property type="component" value="Chromosome 3"/>
</dbReference>
<name>A0A6A6KD03_HEVBR</name>
<proteinExistence type="predicted"/>
<accession>A0A6A6KD03</accession>
<dbReference type="AlphaFoldDB" id="A0A6A6KD03"/>
<evidence type="ECO:0000313" key="1">
    <source>
        <dbReference type="EMBL" id="KAF2286006.1"/>
    </source>
</evidence>
<evidence type="ECO:0000313" key="2">
    <source>
        <dbReference type="Proteomes" id="UP000467840"/>
    </source>
</evidence>
<gene>
    <name evidence="1" type="ORF">GH714_009623</name>
</gene>
<organism evidence="1 2">
    <name type="scientific">Hevea brasiliensis</name>
    <name type="common">Para rubber tree</name>
    <name type="synonym">Siphonia brasiliensis</name>
    <dbReference type="NCBI Taxonomy" id="3981"/>
    <lineage>
        <taxon>Eukaryota</taxon>
        <taxon>Viridiplantae</taxon>
        <taxon>Streptophyta</taxon>
        <taxon>Embryophyta</taxon>
        <taxon>Tracheophyta</taxon>
        <taxon>Spermatophyta</taxon>
        <taxon>Magnoliopsida</taxon>
        <taxon>eudicotyledons</taxon>
        <taxon>Gunneridae</taxon>
        <taxon>Pentapetalae</taxon>
        <taxon>rosids</taxon>
        <taxon>fabids</taxon>
        <taxon>Malpighiales</taxon>
        <taxon>Euphorbiaceae</taxon>
        <taxon>Crotonoideae</taxon>
        <taxon>Micrandreae</taxon>
        <taxon>Hevea</taxon>
    </lineage>
</organism>
<sequence>MDTYPFPTPVLELEYDRDANFAGPGAIVSTSPRSFSSKDGTSTFLATVPASSNNKVLAVGFTIEVSPCVIVLGKGFEASPTLCRCFCLSHCRYRKLDRFSADSNALREDLRSFMNTFVKEKSKEFSTKDSGVGGAESGCLLSVPKDLPNPQMQDQSNIDNIATVEELLGAEYKTLGADEDVIDHQGKFQQKIEEEIDEFLEDDCGFFLKSKKQFTLILGLKIFINRILKKEIQN</sequence>
<comment type="caution">
    <text evidence="1">The sequence shown here is derived from an EMBL/GenBank/DDBJ whole genome shotgun (WGS) entry which is preliminary data.</text>
</comment>